<dbReference type="PANTHER" id="PTHR32243:SF18">
    <property type="entry name" value="INNER MEMBRANE ABC TRANSPORTER PERMEASE PROTEIN YCJP"/>
    <property type="match status" value="1"/>
</dbReference>
<feature type="domain" description="ABC transmembrane type-1" evidence="8">
    <location>
        <begin position="88"/>
        <end position="279"/>
    </location>
</feature>
<proteinExistence type="inferred from homology"/>
<dbReference type="EMBL" id="JAROCE010000001">
    <property type="protein sequence ID" value="MFM2720080.1"/>
    <property type="molecule type" value="Genomic_DNA"/>
</dbReference>
<feature type="transmembrane region" description="Helical" evidence="7">
    <location>
        <begin position="90"/>
        <end position="113"/>
    </location>
</feature>
<dbReference type="Proteomes" id="UP001630303">
    <property type="component" value="Unassembled WGS sequence"/>
</dbReference>
<dbReference type="InterPro" id="IPR050901">
    <property type="entry name" value="BP-dep_ABC_trans_perm"/>
</dbReference>
<dbReference type="InterPro" id="IPR000515">
    <property type="entry name" value="MetI-like"/>
</dbReference>
<comment type="subcellular location">
    <subcellularLocation>
        <location evidence="1 7">Cell membrane</location>
        <topology evidence="1 7">Multi-pass membrane protein</topology>
    </subcellularLocation>
</comment>
<evidence type="ECO:0000313" key="9">
    <source>
        <dbReference type="EMBL" id="MFM2720080.1"/>
    </source>
</evidence>
<dbReference type="CDD" id="cd06261">
    <property type="entry name" value="TM_PBP2"/>
    <property type="match status" value="1"/>
</dbReference>
<dbReference type="RefSeq" id="WP_239277346.1">
    <property type="nucleotide sequence ID" value="NZ_JAROCE010000001.1"/>
</dbReference>
<keyword evidence="5 7" id="KW-1133">Transmembrane helix</keyword>
<keyword evidence="10" id="KW-1185">Reference proteome</keyword>
<evidence type="ECO:0000256" key="1">
    <source>
        <dbReference type="ARBA" id="ARBA00004651"/>
    </source>
</evidence>
<keyword evidence="2 7" id="KW-0813">Transport</keyword>
<evidence type="ECO:0000256" key="7">
    <source>
        <dbReference type="RuleBase" id="RU363032"/>
    </source>
</evidence>
<dbReference type="InterPro" id="IPR035906">
    <property type="entry name" value="MetI-like_sf"/>
</dbReference>
<comment type="similarity">
    <text evidence="7">Belongs to the binding-protein-dependent transport system permease family.</text>
</comment>
<name>A0ABW9GHP2_9MICO</name>
<feature type="transmembrane region" description="Helical" evidence="7">
    <location>
        <begin position="255"/>
        <end position="279"/>
    </location>
</feature>
<evidence type="ECO:0000256" key="5">
    <source>
        <dbReference type="ARBA" id="ARBA00022989"/>
    </source>
</evidence>
<evidence type="ECO:0000256" key="4">
    <source>
        <dbReference type="ARBA" id="ARBA00022692"/>
    </source>
</evidence>
<organism evidence="9 10">
    <name type="scientific">Microbacterium mcarthurae</name>
    <dbReference type="NCBI Taxonomy" id="3035918"/>
    <lineage>
        <taxon>Bacteria</taxon>
        <taxon>Bacillati</taxon>
        <taxon>Actinomycetota</taxon>
        <taxon>Actinomycetes</taxon>
        <taxon>Micrococcales</taxon>
        <taxon>Microbacteriaceae</taxon>
        <taxon>Microbacterium</taxon>
    </lineage>
</organism>
<evidence type="ECO:0000256" key="6">
    <source>
        <dbReference type="ARBA" id="ARBA00023136"/>
    </source>
</evidence>
<reference evidence="9 10" key="1">
    <citation type="submission" date="2023-03" db="EMBL/GenBank/DDBJ databases">
        <title>MT1 and MT2 Draft Genomes of Novel Species.</title>
        <authorList>
            <person name="Venkateswaran K."/>
        </authorList>
    </citation>
    <scope>NUCLEOTIDE SEQUENCE [LARGE SCALE GENOMIC DNA]</scope>
    <source>
        <strain evidence="9 10">IF8SW-P5</strain>
    </source>
</reference>
<sequence length="293" mass="30835">MTATLPVAPATATPEPAAAPVAARRRRRGWTWTVVTVIVLAVYLFPVYWMVSASLQPSANSADTAWFPAAPGLGGYEKALDDAGIGGLRVSVLVSLGSVLVTLLVAIPAAYALSRLRSRAVSIALILLLLAQMIPSVVLATSFYAMFNSWGLLNTFIGLILANSTAGVPFAVIVMRAFMLRLDTEVIEAATVDGLGPVGTLWRIVVPLSRNAIVTAGVFAFLFSWGDLLFGLTLVNRNEMYPMSVLILALSNSNLNTWAATMAASLIASVPALVVILAAQRHVKAGLTAGSGR</sequence>
<protein>
    <submittedName>
        <fullName evidence="9">Carbohydrate ABC transporter permease</fullName>
    </submittedName>
</protein>
<keyword evidence="6 7" id="KW-0472">Membrane</keyword>
<accession>A0ABW9GHP2</accession>
<feature type="transmembrane region" description="Helical" evidence="7">
    <location>
        <begin position="125"/>
        <end position="147"/>
    </location>
</feature>
<evidence type="ECO:0000259" key="8">
    <source>
        <dbReference type="PROSITE" id="PS50928"/>
    </source>
</evidence>
<gene>
    <name evidence="9" type="ORF">P5G46_06160</name>
</gene>
<feature type="transmembrane region" description="Helical" evidence="7">
    <location>
        <begin position="30"/>
        <end position="51"/>
    </location>
</feature>
<feature type="transmembrane region" description="Helical" evidence="7">
    <location>
        <begin position="212"/>
        <end position="235"/>
    </location>
</feature>
<evidence type="ECO:0000256" key="2">
    <source>
        <dbReference type="ARBA" id="ARBA00022448"/>
    </source>
</evidence>
<dbReference type="PANTHER" id="PTHR32243">
    <property type="entry name" value="MALTOSE TRANSPORT SYSTEM PERMEASE-RELATED"/>
    <property type="match status" value="1"/>
</dbReference>
<feature type="transmembrane region" description="Helical" evidence="7">
    <location>
        <begin position="153"/>
        <end position="174"/>
    </location>
</feature>
<evidence type="ECO:0000313" key="10">
    <source>
        <dbReference type="Proteomes" id="UP001630303"/>
    </source>
</evidence>
<keyword evidence="3" id="KW-1003">Cell membrane</keyword>
<keyword evidence="4 7" id="KW-0812">Transmembrane</keyword>
<comment type="caution">
    <text evidence="9">The sequence shown here is derived from an EMBL/GenBank/DDBJ whole genome shotgun (WGS) entry which is preliminary data.</text>
</comment>
<dbReference type="Gene3D" id="1.10.3720.10">
    <property type="entry name" value="MetI-like"/>
    <property type="match status" value="1"/>
</dbReference>
<dbReference type="Pfam" id="PF00528">
    <property type="entry name" value="BPD_transp_1"/>
    <property type="match status" value="1"/>
</dbReference>
<dbReference type="SUPFAM" id="SSF161098">
    <property type="entry name" value="MetI-like"/>
    <property type="match status" value="1"/>
</dbReference>
<dbReference type="PROSITE" id="PS50928">
    <property type="entry name" value="ABC_TM1"/>
    <property type="match status" value="1"/>
</dbReference>
<evidence type="ECO:0000256" key="3">
    <source>
        <dbReference type="ARBA" id="ARBA00022475"/>
    </source>
</evidence>